<evidence type="ECO:0000256" key="8">
    <source>
        <dbReference type="ARBA" id="ARBA00023016"/>
    </source>
</evidence>
<evidence type="ECO:0000256" key="5">
    <source>
        <dbReference type="ARBA" id="ARBA00022801"/>
    </source>
</evidence>
<dbReference type="NCBIfam" id="TIGR00763">
    <property type="entry name" value="lon"/>
    <property type="match status" value="1"/>
</dbReference>
<evidence type="ECO:0000256" key="7">
    <source>
        <dbReference type="ARBA" id="ARBA00022840"/>
    </source>
</evidence>
<comment type="subcellular location">
    <subcellularLocation>
        <location evidence="1 9 10">Cytoplasm</location>
    </subcellularLocation>
</comment>
<protein>
    <recommendedName>
        <fullName evidence="9 10">Lon protease</fullName>
        <ecNumber evidence="9 10">3.4.21.53</ecNumber>
    </recommendedName>
    <alternativeName>
        <fullName evidence="9">ATP-dependent protease La</fullName>
    </alternativeName>
</protein>
<keyword evidence="4 9" id="KW-0547">Nucleotide-binding</keyword>
<evidence type="ECO:0000256" key="13">
    <source>
        <dbReference type="PROSITE-ProRule" id="PRU01122"/>
    </source>
</evidence>
<dbReference type="Pfam" id="PF00004">
    <property type="entry name" value="AAA"/>
    <property type="match status" value="1"/>
</dbReference>
<comment type="induction">
    <text evidence="9">By heat shock.</text>
</comment>
<dbReference type="FunFam" id="1.20.5.5270:FF:000002">
    <property type="entry name" value="Lon protease homolog"/>
    <property type="match status" value="1"/>
</dbReference>
<dbReference type="GO" id="GO:0005524">
    <property type="term" value="F:ATP binding"/>
    <property type="evidence" value="ECO:0007669"/>
    <property type="project" value="UniProtKB-UniRule"/>
</dbReference>
<evidence type="ECO:0000256" key="10">
    <source>
        <dbReference type="PIRNR" id="PIRNR001174"/>
    </source>
</evidence>
<dbReference type="InterPro" id="IPR054594">
    <property type="entry name" value="Lon_lid"/>
</dbReference>
<feature type="binding site" evidence="9 12">
    <location>
        <begin position="369"/>
        <end position="376"/>
    </location>
    <ligand>
        <name>ATP</name>
        <dbReference type="ChEBI" id="CHEBI:30616"/>
    </ligand>
</feature>
<dbReference type="InterPro" id="IPR015947">
    <property type="entry name" value="PUA-like_sf"/>
</dbReference>
<keyword evidence="2 9" id="KW-0963">Cytoplasm</keyword>
<gene>
    <name evidence="9" type="primary">lon</name>
    <name evidence="18" type="ORF">A3F84_22295</name>
</gene>
<dbReference type="InterPro" id="IPR020568">
    <property type="entry name" value="Ribosomal_Su5_D2-typ_SF"/>
</dbReference>
<dbReference type="Gene3D" id="1.10.8.60">
    <property type="match status" value="1"/>
</dbReference>
<dbReference type="InterPro" id="IPR027417">
    <property type="entry name" value="P-loop_NTPase"/>
</dbReference>
<dbReference type="GO" id="GO:0005737">
    <property type="term" value="C:cytoplasm"/>
    <property type="evidence" value="ECO:0007669"/>
    <property type="project" value="UniProtKB-SubCell"/>
</dbReference>
<sequence length="818" mass="89974">MTEIDEQAASVGTGAEPASDELVELPAIALTDSVVLPQMIVPIHLDAWAPIQAIEMAMLADKRVYVAPRTQEGEDPEAIGRIGVIATVEESRPSRRGGQRVVVRGVDRALLDSISQEVPYLRVKVQVRPDPVTESPEARELMNELLAATENMVEMNPDMPSQEILSYVRAITEPGLLADHTAYSPECTFDERIKILEALDPLERLRIAFEISRRHLHVQELRSKIREDVKTSVDKAQREFVLREQLRAIQRELGEGEGEGAIADELREKIEAANMPEAAEEKALRELARLAIVGMHSAEQGVIRTYLEWLTELPWSVSSDDHDDISEAARVLNEDHYGLDKVKERILEYIAVRALAGAKMRSPILCFVGPPGVGKTSLGRSIAKALGRNFWRTSLGGVRDEAEIRGHRRTYVGALPGRIIQGIRNAKSNNPVFMLDEIDKVGNDFRGDPSAALLEVLDPEQNFAFSDHYLEVPFDLSKVIFILTANVLDTIPPALRDRMEVISLPGYTEDEKLQIAEQFLVPKQREAHGLETEQITIPQETLQKIVSGYTREAGVRNLEREIATLCRKVARRVVAKEDRSGILTPDDLGDLLGPEKFTFNLAEEEDEIGTVTGVAWTETGGELLSIEVSLMEGKGDPILTGHLGKVMQESARAALTYARSHARELGIDPAFFDDHAIHVHVPAGGVPKDGPSAGIALTTALISALSGRPVRKDVAMTGEVTLRGRVLPIGGLKEKMLAAHRAGIKTFLLPKRNAKDLVDLPEKVREMEIVEVDHMEEVLERALVGGAKATAPSAKGQKTSGKTRAVPTRGRKVAARPE</sequence>
<dbReference type="Pfam" id="PF22667">
    <property type="entry name" value="Lon_lid"/>
    <property type="match status" value="1"/>
</dbReference>
<dbReference type="SUPFAM" id="SSF88697">
    <property type="entry name" value="PUA domain-like"/>
    <property type="match status" value="1"/>
</dbReference>
<comment type="catalytic activity">
    <reaction evidence="9 10 13">
        <text>Hydrolysis of proteins in presence of ATP.</text>
        <dbReference type="EC" id="3.4.21.53"/>
    </reaction>
</comment>
<dbReference type="PROSITE" id="PS51786">
    <property type="entry name" value="LON_PROTEOLYTIC"/>
    <property type="match status" value="1"/>
</dbReference>
<comment type="subunit">
    <text evidence="9 10">Homohexamer. Organized in a ring with a central cavity.</text>
</comment>
<dbReference type="Pfam" id="PF02190">
    <property type="entry name" value="LON_substr_bdg"/>
    <property type="match status" value="1"/>
</dbReference>
<evidence type="ECO:0000313" key="18">
    <source>
        <dbReference type="EMBL" id="OGG46593.1"/>
    </source>
</evidence>
<feature type="active site" evidence="9 11">
    <location>
        <position position="692"/>
    </location>
</feature>
<dbReference type="PRINTS" id="PR00830">
    <property type="entry name" value="ENDOLAPTASE"/>
</dbReference>
<dbReference type="InterPro" id="IPR003593">
    <property type="entry name" value="AAA+_ATPase"/>
</dbReference>
<dbReference type="PANTHER" id="PTHR10046">
    <property type="entry name" value="ATP DEPENDENT LON PROTEASE FAMILY MEMBER"/>
    <property type="match status" value="1"/>
</dbReference>
<comment type="caution">
    <text evidence="18">The sequence shown here is derived from an EMBL/GenBank/DDBJ whole genome shotgun (WGS) entry which is preliminary data.</text>
</comment>
<dbReference type="InterPro" id="IPR008269">
    <property type="entry name" value="Lon_proteolytic"/>
</dbReference>
<dbReference type="InterPro" id="IPR003111">
    <property type="entry name" value="Lon_prtase_N"/>
</dbReference>
<evidence type="ECO:0000313" key="19">
    <source>
        <dbReference type="Proteomes" id="UP000178606"/>
    </source>
</evidence>
<keyword evidence="6 9" id="KW-0720">Serine protease</keyword>
<dbReference type="GO" id="GO:0004176">
    <property type="term" value="F:ATP-dependent peptidase activity"/>
    <property type="evidence" value="ECO:0007669"/>
    <property type="project" value="UniProtKB-UniRule"/>
</dbReference>
<dbReference type="AlphaFoldDB" id="A0A1F6CBS9"/>
<evidence type="ECO:0000259" key="17">
    <source>
        <dbReference type="PROSITE" id="PS51787"/>
    </source>
</evidence>
<evidence type="ECO:0000256" key="12">
    <source>
        <dbReference type="PIRSR" id="PIRSR001174-2"/>
    </source>
</evidence>
<dbReference type="PROSITE" id="PS01046">
    <property type="entry name" value="LON_SER"/>
    <property type="match status" value="1"/>
</dbReference>
<name>A0A1F6CBS9_HANXR</name>
<dbReference type="SUPFAM" id="SSF54211">
    <property type="entry name" value="Ribosomal protein S5 domain 2-like"/>
    <property type="match status" value="1"/>
</dbReference>
<evidence type="ECO:0000256" key="9">
    <source>
        <dbReference type="HAMAP-Rule" id="MF_01973"/>
    </source>
</evidence>
<dbReference type="GO" id="GO:0043565">
    <property type="term" value="F:sequence-specific DNA binding"/>
    <property type="evidence" value="ECO:0007669"/>
    <property type="project" value="UniProtKB-UniRule"/>
</dbReference>
<dbReference type="GO" id="GO:0004252">
    <property type="term" value="F:serine-type endopeptidase activity"/>
    <property type="evidence" value="ECO:0007669"/>
    <property type="project" value="UniProtKB-UniRule"/>
</dbReference>
<keyword evidence="7 9" id="KW-0067">ATP-binding</keyword>
<keyword evidence="5 9" id="KW-0378">Hydrolase</keyword>
<evidence type="ECO:0000256" key="4">
    <source>
        <dbReference type="ARBA" id="ARBA00022741"/>
    </source>
</evidence>
<dbReference type="GO" id="GO:0006515">
    <property type="term" value="P:protein quality control for misfolded or incompletely synthesized proteins"/>
    <property type="evidence" value="ECO:0007669"/>
    <property type="project" value="UniProtKB-UniRule"/>
</dbReference>
<dbReference type="SUPFAM" id="SSF52540">
    <property type="entry name" value="P-loop containing nucleoside triphosphate hydrolases"/>
    <property type="match status" value="1"/>
</dbReference>
<feature type="domain" description="Lon proteolytic" evidence="16">
    <location>
        <begin position="605"/>
        <end position="785"/>
    </location>
</feature>
<dbReference type="EMBL" id="MFKF01000298">
    <property type="protein sequence ID" value="OGG46593.1"/>
    <property type="molecule type" value="Genomic_DNA"/>
</dbReference>
<dbReference type="PROSITE" id="PS51787">
    <property type="entry name" value="LON_N"/>
    <property type="match status" value="1"/>
</dbReference>
<evidence type="ECO:0000259" key="16">
    <source>
        <dbReference type="PROSITE" id="PS51786"/>
    </source>
</evidence>
<dbReference type="InterPro" id="IPR027065">
    <property type="entry name" value="Lon_Prtase"/>
</dbReference>
<dbReference type="GO" id="GO:0034605">
    <property type="term" value="P:cellular response to heat"/>
    <property type="evidence" value="ECO:0007669"/>
    <property type="project" value="UniProtKB-UniRule"/>
</dbReference>
<dbReference type="FunFam" id="3.40.50.300:FF:000382">
    <property type="entry name" value="Lon protease homolog 2, peroxisomal"/>
    <property type="match status" value="1"/>
</dbReference>
<comment type="function">
    <text evidence="9">ATP-dependent serine protease that mediates the selective degradation of mutant and abnormal proteins as well as certain short-lived regulatory proteins. Required for cellular homeostasis and for survival from DNA damage and developmental changes induced by stress. Degrades polypeptides processively to yield small peptide fragments that are 5 to 10 amino acids long. Binds to DNA in a double-stranded, site-specific manner.</text>
</comment>
<evidence type="ECO:0000256" key="11">
    <source>
        <dbReference type="PIRSR" id="PIRSR001174-1"/>
    </source>
</evidence>
<feature type="active site" evidence="9 11">
    <location>
        <position position="735"/>
    </location>
</feature>
<dbReference type="HAMAP" id="MF_01973">
    <property type="entry name" value="lon_bact"/>
    <property type="match status" value="1"/>
</dbReference>
<evidence type="ECO:0000256" key="2">
    <source>
        <dbReference type="ARBA" id="ARBA00022490"/>
    </source>
</evidence>
<dbReference type="EC" id="3.4.21.53" evidence="9 10"/>
<feature type="domain" description="Lon N-terminal" evidence="17">
    <location>
        <begin position="25"/>
        <end position="216"/>
    </location>
</feature>
<evidence type="ECO:0000256" key="3">
    <source>
        <dbReference type="ARBA" id="ARBA00022670"/>
    </source>
</evidence>
<dbReference type="Proteomes" id="UP000178606">
    <property type="component" value="Unassembled WGS sequence"/>
</dbReference>
<dbReference type="GO" id="GO:0016887">
    <property type="term" value="F:ATP hydrolysis activity"/>
    <property type="evidence" value="ECO:0007669"/>
    <property type="project" value="UniProtKB-UniRule"/>
</dbReference>
<dbReference type="Gene3D" id="1.20.58.1480">
    <property type="match status" value="1"/>
</dbReference>
<dbReference type="Gene3D" id="1.20.5.5270">
    <property type="match status" value="1"/>
</dbReference>
<dbReference type="PIRSF" id="PIRSF001174">
    <property type="entry name" value="Lon_proteas"/>
    <property type="match status" value="1"/>
</dbReference>
<dbReference type="Gene3D" id="3.30.230.10">
    <property type="match status" value="1"/>
</dbReference>
<dbReference type="InterPro" id="IPR004815">
    <property type="entry name" value="Lon_bac/euk-typ"/>
</dbReference>
<dbReference type="Gene3D" id="3.40.50.300">
    <property type="entry name" value="P-loop containing nucleotide triphosphate hydrolases"/>
    <property type="match status" value="1"/>
</dbReference>
<proteinExistence type="evidence at transcript level"/>
<comment type="similarity">
    <text evidence="9 10 13 14">Belongs to the peptidase S16 family.</text>
</comment>
<dbReference type="CDD" id="cd19500">
    <property type="entry name" value="RecA-like_Lon"/>
    <property type="match status" value="1"/>
</dbReference>
<reference evidence="18 19" key="1">
    <citation type="journal article" date="2016" name="Nat. Commun.">
        <title>Thousands of microbial genomes shed light on interconnected biogeochemical processes in an aquifer system.</title>
        <authorList>
            <person name="Anantharaman K."/>
            <person name="Brown C.T."/>
            <person name="Hug L.A."/>
            <person name="Sharon I."/>
            <person name="Castelle C.J."/>
            <person name="Probst A.J."/>
            <person name="Thomas B.C."/>
            <person name="Singh A."/>
            <person name="Wilkins M.J."/>
            <person name="Karaoz U."/>
            <person name="Brodie E.L."/>
            <person name="Williams K.H."/>
            <person name="Hubbard S.S."/>
            <person name="Banfield J.F."/>
        </authorList>
    </citation>
    <scope>NUCLEOTIDE SEQUENCE [LARGE SCALE GENOMIC DNA]</scope>
    <source>
        <strain evidence="19">RIFCSPLOWO2_12_FULL_64_10</strain>
    </source>
</reference>
<evidence type="ECO:0000256" key="6">
    <source>
        <dbReference type="ARBA" id="ARBA00022825"/>
    </source>
</evidence>
<dbReference type="SMART" id="SM00382">
    <property type="entry name" value="AAA"/>
    <property type="match status" value="1"/>
</dbReference>
<dbReference type="InterPro" id="IPR027543">
    <property type="entry name" value="Lon_bac"/>
</dbReference>
<feature type="region of interest" description="Disordered" evidence="15">
    <location>
        <begin position="786"/>
        <end position="818"/>
    </location>
</feature>
<keyword evidence="3 9" id="KW-0645">Protease</keyword>
<keyword evidence="8 9" id="KW-0346">Stress response</keyword>
<organism evidence="18 19">
    <name type="scientific">Handelsmanbacteria sp. (strain RIFCSPLOWO2_12_FULL_64_10)</name>
    <dbReference type="NCBI Taxonomy" id="1817868"/>
    <lineage>
        <taxon>Bacteria</taxon>
        <taxon>Candidatus Handelsmaniibacteriota</taxon>
    </lineage>
</organism>
<evidence type="ECO:0000256" key="14">
    <source>
        <dbReference type="RuleBase" id="RU000591"/>
    </source>
</evidence>
<dbReference type="InterPro" id="IPR046336">
    <property type="entry name" value="Lon_prtase_N_sf"/>
</dbReference>
<evidence type="ECO:0000256" key="1">
    <source>
        <dbReference type="ARBA" id="ARBA00004496"/>
    </source>
</evidence>
<dbReference type="Gene3D" id="2.30.130.40">
    <property type="entry name" value="LON domain-like"/>
    <property type="match status" value="1"/>
</dbReference>
<evidence type="ECO:0000256" key="15">
    <source>
        <dbReference type="SAM" id="MobiDB-lite"/>
    </source>
</evidence>
<dbReference type="InterPro" id="IPR003959">
    <property type="entry name" value="ATPase_AAA_core"/>
</dbReference>
<feature type="compositionally biased region" description="Basic residues" evidence="15">
    <location>
        <begin position="809"/>
        <end position="818"/>
    </location>
</feature>
<dbReference type="InterPro" id="IPR008268">
    <property type="entry name" value="Peptidase_S16_AS"/>
</dbReference>
<dbReference type="Pfam" id="PF05362">
    <property type="entry name" value="Lon_C"/>
    <property type="match status" value="1"/>
</dbReference>
<accession>A0A1F6CBS9</accession>
<dbReference type="SMART" id="SM00464">
    <property type="entry name" value="LON"/>
    <property type="match status" value="1"/>
</dbReference>
<dbReference type="InterPro" id="IPR014721">
    <property type="entry name" value="Ribsml_uS5_D2-typ_fold_subgr"/>
</dbReference>